<dbReference type="PROSITE" id="PS51199">
    <property type="entry name" value="SF4_HELICASE"/>
    <property type="match status" value="1"/>
</dbReference>
<dbReference type="SUPFAM" id="SSF48024">
    <property type="entry name" value="N-terminal domain of DnaB helicase"/>
    <property type="match status" value="1"/>
</dbReference>
<evidence type="ECO:0000256" key="10">
    <source>
        <dbReference type="ARBA" id="ARBA00048954"/>
    </source>
</evidence>
<dbReference type="PANTHER" id="PTHR30153:SF2">
    <property type="entry name" value="REPLICATIVE DNA HELICASE"/>
    <property type="match status" value="1"/>
</dbReference>
<keyword evidence="7" id="KW-0238">DNA-binding</keyword>
<dbReference type="AlphaFoldDB" id="A0A2Z3NAL2"/>
<comment type="catalytic activity">
    <reaction evidence="10">
        <text>ATP + H2O = ADP + phosphate + H(+)</text>
        <dbReference type="Rhea" id="RHEA:13065"/>
        <dbReference type="ChEBI" id="CHEBI:15377"/>
        <dbReference type="ChEBI" id="CHEBI:15378"/>
        <dbReference type="ChEBI" id="CHEBI:30616"/>
        <dbReference type="ChEBI" id="CHEBI:43474"/>
        <dbReference type="ChEBI" id="CHEBI:456216"/>
        <dbReference type="EC" id="5.6.2.3"/>
    </reaction>
</comment>
<dbReference type="EMBL" id="CP027303">
    <property type="protein sequence ID" value="AWO74943.1"/>
    <property type="molecule type" value="Genomic_DNA"/>
</dbReference>
<proteinExistence type="inferred from homology"/>
<name>A0A2Z3NAL2_GEOTH</name>
<evidence type="ECO:0000256" key="7">
    <source>
        <dbReference type="ARBA" id="ARBA00023125"/>
    </source>
</evidence>
<dbReference type="CDD" id="cd00984">
    <property type="entry name" value="DnaB_C"/>
    <property type="match status" value="1"/>
</dbReference>
<dbReference type="GO" id="GO:0006260">
    <property type="term" value="P:DNA replication"/>
    <property type="evidence" value="ECO:0007669"/>
    <property type="project" value="UniProtKB-KW"/>
</dbReference>
<gene>
    <name evidence="12" type="ORF">C1N76_10865</name>
</gene>
<protein>
    <recommendedName>
        <fullName evidence="9">DNA 5'-3' helicase</fullName>
        <ecNumber evidence="9">5.6.2.3</ecNumber>
    </recommendedName>
</protein>
<dbReference type="Pfam" id="PF00772">
    <property type="entry name" value="DnaB"/>
    <property type="match status" value="1"/>
</dbReference>
<evidence type="ECO:0000256" key="2">
    <source>
        <dbReference type="ARBA" id="ARBA00022705"/>
    </source>
</evidence>
<dbReference type="RefSeq" id="WP_110107617.1">
    <property type="nucleotide sequence ID" value="NZ_CP027303.2"/>
</dbReference>
<keyword evidence="8" id="KW-0413">Isomerase</keyword>
<dbReference type="PANTHER" id="PTHR30153">
    <property type="entry name" value="REPLICATIVE DNA HELICASE DNAB"/>
    <property type="match status" value="1"/>
</dbReference>
<evidence type="ECO:0000256" key="9">
    <source>
        <dbReference type="ARBA" id="ARBA00044969"/>
    </source>
</evidence>
<organism evidence="12 13">
    <name type="scientific">Geobacillus thermoleovorans</name>
    <name type="common">Bacillus thermoleovorans</name>
    <dbReference type="NCBI Taxonomy" id="33941"/>
    <lineage>
        <taxon>Bacteria</taxon>
        <taxon>Bacillati</taxon>
        <taxon>Bacillota</taxon>
        <taxon>Bacilli</taxon>
        <taxon>Bacillales</taxon>
        <taxon>Anoxybacillaceae</taxon>
        <taxon>Geobacillus</taxon>
        <taxon>Geobacillus thermoleovorans group</taxon>
    </lineage>
</organism>
<comment type="similarity">
    <text evidence="1">Belongs to the helicase family. DnaB subfamily.</text>
</comment>
<evidence type="ECO:0000256" key="1">
    <source>
        <dbReference type="ARBA" id="ARBA00008428"/>
    </source>
</evidence>
<dbReference type="GO" id="GO:0003677">
    <property type="term" value="F:DNA binding"/>
    <property type="evidence" value="ECO:0007669"/>
    <property type="project" value="UniProtKB-KW"/>
</dbReference>
<evidence type="ECO:0000256" key="4">
    <source>
        <dbReference type="ARBA" id="ARBA00022801"/>
    </source>
</evidence>
<dbReference type="InterPro" id="IPR007694">
    <property type="entry name" value="DNA_helicase_DnaB-like_C"/>
</dbReference>
<evidence type="ECO:0000259" key="11">
    <source>
        <dbReference type="PROSITE" id="PS51199"/>
    </source>
</evidence>
<keyword evidence="6" id="KW-0067">ATP-binding</keyword>
<evidence type="ECO:0000256" key="8">
    <source>
        <dbReference type="ARBA" id="ARBA00023235"/>
    </source>
</evidence>
<dbReference type="InterPro" id="IPR016136">
    <property type="entry name" value="DNA_helicase_N/primase_C"/>
</dbReference>
<dbReference type="Gene3D" id="1.10.860.10">
    <property type="entry name" value="DNAb Helicase, Chain A"/>
    <property type="match status" value="1"/>
</dbReference>
<sequence length="416" mass="47574">MTIAAEKALLGTFLEHQYLLRDTILNAEQLEDERHRRLFETMKRLVAQNQVVDIVTLATVADVAALGGVSYLNELADYADENKFEQYEQLVLDAWKDREKKRILTKAAQENWSIDRITKELDKLNQARIDDHASIVDLAAEVCDAPWIDTPPRRGVPTGIKKLDEMTNGWQDGEVTVIAARPSMGKTDVMDHLAKQAGWHGYLPIIFSLEMPRAQLRDRLIASIGGYNRNKMRDPYRMLSDDQKKKWMEVIGRLTETNIQIFDGARQSVAEMRAKVRKLMHKHPDKKPVIFIDYLTLIRPAHFHNGSAHQQVTEISGDLKAMAKEFSCPVITLAQLNRSVEQRQDKRPVMSDIRESGSVEQDADVIIFLYRDSYYNRDSDNDTMELIVAKNRNGATGTVRVRYNKHTGAIDDVFHT</sequence>
<dbReference type="Pfam" id="PF03796">
    <property type="entry name" value="DnaB_C"/>
    <property type="match status" value="1"/>
</dbReference>
<accession>A0A2Z3NAL2</accession>
<evidence type="ECO:0000256" key="3">
    <source>
        <dbReference type="ARBA" id="ARBA00022741"/>
    </source>
</evidence>
<dbReference type="Gene3D" id="3.40.50.300">
    <property type="entry name" value="P-loop containing nucleotide triphosphate hydrolases"/>
    <property type="match status" value="1"/>
</dbReference>
<evidence type="ECO:0000313" key="13">
    <source>
        <dbReference type="Proteomes" id="UP000246996"/>
    </source>
</evidence>
<dbReference type="EC" id="5.6.2.3" evidence="9"/>
<dbReference type="InterPro" id="IPR027417">
    <property type="entry name" value="P-loop_NTPase"/>
</dbReference>
<evidence type="ECO:0000313" key="12">
    <source>
        <dbReference type="EMBL" id="AWO74943.1"/>
    </source>
</evidence>
<dbReference type="Proteomes" id="UP000246996">
    <property type="component" value="Chromosome"/>
</dbReference>
<keyword evidence="4" id="KW-0378">Hydrolase</keyword>
<keyword evidence="2" id="KW-0235">DNA replication</keyword>
<dbReference type="InterPro" id="IPR036185">
    <property type="entry name" value="DNA_heli_DnaB-like_N_sf"/>
</dbReference>
<keyword evidence="3" id="KW-0547">Nucleotide-binding</keyword>
<reference evidence="13" key="1">
    <citation type="submission" date="2018-02" db="EMBL/GenBank/DDBJ databases">
        <title>The complete genome of bacterial strain SGAirxxxx.</title>
        <authorList>
            <person name="Schuster S.C."/>
        </authorList>
    </citation>
    <scope>NUCLEOTIDE SEQUENCE [LARGE SCALE GENOMIC DNA]</scope>
    <source>
        <strain evidence="13">SGAir0734</strain>
    </source>
</reference>
<evidence type="ECO:0000256" key="5">
    <source>
        <dbReference type="ARBA" id="ARBA00022806"/>
    </source>
</evidence>
<feature type="domain" description="SF4 helicase" evidence="11">
    <location>
        <begin position="149"/>
        <end position="416"/>
    </location>
</feature>
<dbReference type="GO" id="GO:0043139">
    <property type="term" value="F:5'-3' DNA helicase activity"/>
    <property type="evidence" value="ECO:0007669"/>
    <property type="project" value="UniProtKB-EC"/>
</dbReference>
<dbReference type="InterPro" id="IPR007693">
    <property type="entry name" value="DNA_helicase_DnaB-like_N"/>
</dbReference>
<evidence type="ECO:0000256" key="6">
    <source>
        <dbReference type="ARBA" id="ARBA00022840"/>
    </source>
</evidence>
<keyword evidence="5 12" id="KW-0347">Helicase</keyword>
<dbReference type="GO" id="GO:0005829">
    <property type="term" value="C:cytosol"/>
    <property type="evidence" value="ECO:0007669"/>
    <property type="project" value="TreeGrafter"/>
</dbReference>
<dbReference type="GO" id="GO:0016787">
    <property type="term" value="F:hydrolase activity"/>
    <property type="evidence" value="ECO:0007669"/>
    <property type="project" value="UniProtKB-KW"/>
</dbReference>
<dbReference type="GO" id="GO:0005524">
    <property type="term" value="F:ATP binding"/>
    <property type="evidence" value="ECO:0007669"/>
    <property type="project" value="UniProtKB-KW"/>
</dbReference>
<dbReference type="SUPFAM" id="SSF52540">
    <property type="entry name" value="P-loop containing nucleoside triphosphate hydrolases"/>
    <property type="match status" value="1"/>
</dbReference>